<dbReference type="SUPFAM" id="SSF51215">
    <property type="entry name" value="Regulatory protein AraC"/>
    <property type="match status" value="1"/>
</dbReference>
<dbReference type="InterPro" id="IPR009057">
    <property type="entry name" value="Homeodomain-like_sf"/>
</dbReference>
<dbReference type="InterPro" id="IPR018060">
    <property type="entry name" value="HTH_AraC"/>
</dbReference>
<keyword evidence="1" id="KW-0805">Transcription regulation</keyword>
<keyword evidence="3" id="KW-0804">Transcription</keyword>
<accession>A0A4Q1RHN2</accession>
<dbReference type="SMART" id="SM00342">
    <property type="entry name" value="HTH_ARAC"/>
    <property type="match status" value="1"/>
</dbReference>
<dbReference type="GO" id="GO:0043565">
    <property type="term" value="F:sequence-specific DNA binding"/>
    <property type="evidence" value="ECO:0007669"/>
    <property type="project" value="InterPro"/>
</dbReference>
<gene>
    <name evidence="5" type="ORF">ETP43_08135</name>
</gene>
<dbReference type="InterPro" id="IPR014710">
    <property type="entry name" value="RmlC-like_jellyroll"/>
</dbReference>
<dbReference type="PANTHER" id="PTHR43280">
    <property type="entry name" value="ARAC-FAMILY TRANSCRIPTIONAL REGULATOR"/>
    <property type="match status" value="1"/>
</dbReference>
<proteinExistence type="predicted"/>
<dbReference type="InterPro" id="IPR003313">
    <property type="entry name" value="AraC-bd"/>
</dbReference>
<dbReference type="Pfam" id="PF12833">
    <property type="entry name" value="HTH_18"/>
    <property type="match status" value="1"/>
</dbReference>
<dbReference type="EMBL" id="SDKC01000001">
    <property type="protein sequence ID" value="RXS75190.1"/>
    <property type="molecule type" value="Genomic_DNA"/>
</dbReference>
<dbReference type="SUPFAM" id="SSF46689">
    <property type="entry name" value="Homeodomain-like"/>
    <property type="match status" value="2"/>
</dbReference>
<dbReference type="GO" id="GO:0003700">
    <property type="term" value="F:DNA-binding transcription factor activity"/>
    <property type="evidence" value="ECO:0007669"/>
    <property type="project" value="InterPro"/>
</dbReference>
<evidence type="ECO:0000313" key="5">
    <source>
        <dbReference type="EMBL" id="RXS75190.1"/>
    </source>
</evidence>
<dbReference type="PRINTS" id="PR00032">
    <property type="entry name" value="HTHARAC"/>
</dbReference>
<keyword evidence="6" id="KW-1185">Reference proteome</keyword>
<feature type="domain" description="HTH araC/xylS-type" evidence="4">
    <location>
        <begin position="190"/>
        <end position="288"/>
    </location>
</feature>
<reference evidence="5 6" key="1">
    <citation type="submission" date="2019-01" db="EMBL/GenBank/DDBJ databases">
        <title>Blautia sp. nov. KGMB01111 isolated human feces.</title>
        <authorList>
            <person name="Park J.-E."/>
            <person name="Kim J.-S."/>
            <person name="Park S.-H."/>
        </authorList>
    </citation>
    <scope>NUCLEOTIDE SEQUENCE [LARGE SCALE GENOMIC DNA]</scope>
    <source>
        <strain evidence="5 6">KGMB01111</strain>
    </source>
</reference>
<protein>
    <submittedName>
        <fullName evidence="5">AraC family transcriptional regulator</fullName>
    </submittedName>
</protein>
<dbReference type="PROSITE" id="PS01124">
    <property type="entry name" value="HTH_ARAC_FAMILY_2"/>
    <property type="match status" value="1"/>
</dbReference>
<organism evidence="5 6">
    <name type="scientific">Blautia faecicola</name>
    <dbReference type="NCBI Taxonomy" id="2509240"/>
    <lineage>
        <taxon>Bacteria</taxon>
        <taxon>Bacillati</taxon>
        <taxon>Bacillota</taxon>
        <taxon>Clostridia</taxon>
        <taxon>Lachnospirales</taxon>
        <taxon>Lachnospiraceae</taxon>
        <taxon>Blautia</taxon>
    </lineage>
</organism>
<dbReference type="Gene3D" id="2.60.120.10">
    <property type="entry name" value="Jelly Rolls"/>
    <property type="match status" value="1"/>
</dbReference>
<sequence>MEKERVELRYYELPQGMPLLALLGERWETEYGNDSMHFHNYLEIGYCYKGEGWMCLGDKMVPYSSGCITVIPKNFPHHTVADNEKIQKWEYLFVDEESFLKQAMPGQVLKTEQIVKRLQERTLVLSPGEGGECSFLIKSILDEMRAKGEMYSLAVKAKLLAVLIELVRLNPEANFTETMNIHDKVLESILHVLEYIEKNYQEDIGIEELLQVAHMSETHLRRKFKEYLNISPAEYINLIRIKKACEILERSDDNLSDIALRVGFQTTGTFIRNFKQIVGTVPKEWRRMAKNGVNNPVNYNVSVLKGW</sequence>
<evidence type="ECO:0000256" key="3">
    <source>
        <dbReference type="ARBA" id="ARBA00023163"/>
    </source>
</evidence>
<dbReference type="InterPro" id="IPR020449">
    <property type="entry name" value="Tscrpt_reg_AraC-type_HTH"/>
</dbReference>
<evidence type="ECO:0000256" key="2">
    <source>
        <dbReference type="ARBA" id="ARBA00023125"/>
    </source>
</evidence>
<dbReference type="Proteomes" id="UP000290106">
    <property type="component" value="Unassembled WGS sequence"/>
</dbReference>
<comment type="caution">
    <text evidence="5">The sequence shown here is derived from an EMBL/GenBank/DDBJ whole genome shotgun (WGS) entry which is preliminary data.</text>
</comment>
<dbReference type="AlphaFoldDB" id="A0A4Q1RHN2"/>
<evidence type="ECO:0000259" key="4">
    <source>
        <dbReference type="PROSITE" id="PS01124"/>
    </source>
</evidence>
<evidence type="ECO:0000256" key="1">
    <source>
        <dbReference type="ARBA" id="ARBA00023015"/>
    </source>
</evidence>
<dbReference type="InterPro" id="IPR037923">
    <property type="entry name" value="HTH-like"/>
</dbReference>
<dbReference type="Pfam" id="PF02311">
    <property type="entry name" value="AraC_binding"/>
    <property type="match status" value="1"/>
</dbReference>
<dbReference type="RefSeq" id="WP_243114332.1">
    <property type="nucleotide sequence ID" value="NZ_SDKC01000001.1"/>
</dbReference>
<keyword evidence="2" id="KW-0238">DNA-binding</keyword>
<name>A0A4Q1RHN2_9FIRM</name>
<evidence type="ECO:0000313" key="6">
    <source>
        <dbReference type="Proteomes" id="UP000290106"/>
    </source>
</evidence>
<dbReference type="Gene3D" id="1.10.10.60">
    <property type="entry name" value="Homeodomain-like"/>
    <property type="match status" value="2"/>
</dbReference>
<dbReference type="PANTHER" id="PTHR43280:SF28">
    <property type="entry name" value="HTH-TYPE TRANSCRIPTIONAL ACTIVATOR RHAS"/>
    <property type="match status" value="1"/>
</dbReference>